<organism evidence="3 4">
    <name type="scientific">Trichoplax adhaerens</name>
    <name type="common">Trichoplax reptans</name>
    <dbReference type="NCBI Taxonomy" id="10228"/>
    <lineage>
        <taxon>Eukaryota</taxon>
        <taxon>Metazoa</taxon>
        <taxon>Placozoa</taxon>
        <taxon>Uniplacotomia</taxon>
        <taxon>Trichoplacea</taxon>
        <taxon>Trichoplacidae</taxon>
        <taxon>Trichoplax</taxon>
    </lineage>
</organism>
<dbReference type="Pfam" id="PF06294">
    <property type="entry name" value="CH_2"/>
    <property type="match status" value="1"/>
</dbReference>
<dbReference type="PANTHER" id="PTHR12509">
    <property type="entry name" value="SPERMATOGENESIS-ASSOCIATED 4-RELATED"/>
    <property type="match status" value="1"/>
</dbReference>
<dbReference type="STRING" id="10228.B3S9X6"/>
<dbReference type="HOGENOM" id="CLU_069635_1_0_1"/>
<dbReference type="AlphaFoldDB" id="B3S9X6"/>
<gene>
    <name evidence="3" type="ORF">TRIADDRAFT_32021</name>
</gene>
<feature type="domain" description="Calponin-homology (CH)" evidence="2">
    <location>
        <begin position="8"/>
        <end position="113"/>
    </location>
</feature>
<dbReference type="FunCoup" id="B3S9X6">
    <property type="interactions" value="244"/>
</dbReference>
<dbReference type="KEGG" id="tad:TRIADDRAFT_32021"/>
<dbReference type="GeneID" id="6758319"/>
<dbReference type="GO" id="GO:0008017">
    <property type="term" value="F:microtubule binding"/>
    <property type="evidence" value="ECO:0000318"/>
    <property type="project" value="GO_Central"/>
</dbReference>
<dbReference type="Gene3D" id="1.10.418.10">
    <property type="entry name" value="Calponin-like domain"/>
    <property type="match status" value="1"/>
</dbReference>
<dbReference type="EMBL" id="DS985260">
    <property type="protein sequence ID" value="EDV20343.1"/>
    <property type="molecule type" value="Genomic_DNA"/>
</dbReference>
<dbReference type="FunFam" id="1.10.418.10:FF:000059">
    <property type="entry name" value="RIKEN cDNA 6430531B16 gene"/>
    <property type="match status" value="1"/>
</dbReference>
<dbReference type="InParanoid" id="B3S9X6"/>
<evidence type="ECO:0000313" key="3">
    <source>
        <dbReference type="EMBL" id="EDV20343.1"/>
    </source>
</evidence>
<dbReference type="Proteomes" id="UP000009022">
    <property type="component" value="Unassembled WGS sequence"/>
</dbReference>
<dbReference type="InterPro" id="IPR036872">
    <property type="entry name" value="CH_dom_sf"/>
</dbReference>
<evidence type="ECO:0000259" key="2">
    <source>
        <dbReference type="PROSITE" id="PS50021"/>
    </source>
</evidence>
<dbReference type="PANTHER" id="PTHR12509:SF9">
    <property type="entry name" value="SPERM FLAGELLAR PROTEIN 1 ISOFORM X1"/>
    <property type="match status" value="1"/>
</dbReference>
<dbReference type="eggNOG" id="ENOG502S497">
    <property type="taxonomic scope" value="Eukaryota"/>
</dbReference>
<feature type="region of interest" description="Disordered" evidence="1">
    <location>
        <begin position="115"/>
        <end position="170"/>
    </location>
</feature>
<dbReference type="InterPro" id="IPR052111">
    <property type="entry name" value="Spermatogenesis_Ciliary_MAP"/>
</dbReference>
<accession>B3S9X6</accession>
<name>B3S9X6_TRIAD</name>
<keyword evidence="4" id="KW-1185">Reference proteome</keyword>
<dbReference type="GO" id="GO:0005930">
    <property type="term" value="C:axoneme"/>
    <property type="evidence" value="ECO:0000318"/>
    <property type="project" value="GO_Central"/>
</dbReference>
<feature type="compositionally biased region" description="Polar residues" evidence="1">
    <location>
        <begin position="128"/>
        <end position="143"/>
    </location>
</feature>
<dbReference type="OrthoDB" id="193300at2759"/>
<dbReference type="InterPro" id="IPR010441">
    <property type="entry name" value="CH_2"/>
</dbReference>
<dbReference type="PROSITE" id="PS50021">
    <property type="entry name" value="CH"/>
    <property type="match status" value="1"/>
</dbReference>
<dbReference type="GO" id="GO:0051493">
    <property type="term" value="P:regulation of cytoskeleton organization"/>
    <property type="evidence" value="ECO:0000318"/>
    <property type="project" value="GO_Central"/>
</dbReference>
<dbReference type="PhylomeDB" id="B3S9X6"/>
<dbReference type="RefSeq" id="XP_002117037.1">
    <property type="nucleotide sequence ID" value="XM_002117001.1"/>
</dbReference>
<sequence>MEGYSMDEDELKQLYAWIDGIPLSRQKKNITRDFSDGVLVAEVVHHFLPKLVDLHNFSPANSATQKVDNWNVLNRKVFTRLNFHLPEDVLQSIVKCKPGVVEFLLNNLRLKQIHHQRRGQSSQNSNQAFAGQPSTYPDSQTNTKSRKPSNGYGQNINHRPVKGSKSQPVSQEAVIAMEEKTQALLASQETIQILQAKIRRIEHLLHLKDLRIEELQSRLISYESKGDRR</sequence>
<proteinExistence type="predicted"/>
<dbReference type="CTD" id="6758319"/>
<evidence type="ECO:0000313" key="4">
    <source>
        <dbReference type="Proteomes" id="UP000009022"/>
    </source>
</evidence>
<protein>
    <recommendedName>
        <fullName evidence="2">Calponin-homology (CH) domain-containing protein</fullName>
    </recommendedName>
</protein>
<dbReference type="OMA" id="KLDNWNT"/>
<dbReference type="SUPFAM" id="SSF47576">
    <property type="entry name" value="Calponin-homology domain, CH-domain"/>
    <property type="match status" value="1"/>
</dbReference>
<dbReference type="InterPro" id="IPR001715">
    <property type="entry name" value="CH_dom"/>
</dbReference>
<reference evidence="3 4" key="1">
    <citation type="journal article" date="2008" name="Nature">
        <title>The Trichoplax genome and the nature of placozoans.</title>
        <authorList>
            <person name="Srivastava M."/>
            <person name="Begovic E."/>
            <person name="Chapman J."/>
            <person name="Putnam N.H."/>
            <person name="Hellsten U."/>
            <person name="Kawashima T."/>
            <person name="Kuo A."/>
            <person name="Mitros T."/>
            <person name="Salamov A."/>
            <person name="Carpenter M.L."/>
            <person name="Signorovitch A.Y."/>
            <person name="Moreno M.A."/>
            <person name="Kamm K."/>
            <person name="Grimwood J."/>
            <person name="Schmutz J."/>
            <person name="Shapiro H."/>
            <person name="Grigoriev I.V."/>
            <person name="Buss L.W."/>
            <person name="Schierwater B."/>
            <person name="Dellaporta S.L."/>
            <person name="Rokhsar D.S."/>
        </authorList>
    </citation>
    <scope>NUCLEOTIDE SEQUENCE [LARGE SCALE GENOMIC DNA]</scope>
    <source>
        <strain evidence="3 4">Grell-BS-1999</strain>
    </source>
</reference>
<evidence type="ECO:0000256" key="1">
    <source>
        <dbReference type="SAM" id="MobiDB-lite"/>
    </source>
</evidence>